<name>A0AAW1KU80_SAPOF</name>
<comment type="subcellular location">
    <subcellularLocation>
        <location evidence="2">Secreted</location>
    </subcellularLocation>
</comment>
<dbReference type="SUPFAM" id="SSF51445">
    <property type="entry name" value="(Trans)glycosidases"/>
    <property type="match status" value="1"/>
</dbReference>
<dbReference type="AlphaFoldDB" id="A0AAW1KU80"/>
<evidence type="ECO:0000256" key="2">
    <source>
        <dbReference type="ARBA" id="ARBA00004613"/>
    </source>
</evidence>
<feature type="transmembrane region" description="Helical" evidence="8">
    <location>
        <begin position="12"/>
        <end position="30"/>
    </location>
</feature>
<dbReference type="InterPro" id="IPR017853">
    <property type="entry name" value="GH"/>
</dbReference>
<evidence type="ECO:0000256" key="8">
    <source>
        <dbReference type="SAM" id="Phobius"/>
    </source>
</evidence>
<comment type="similarity">
    <text evidence="3">Belongs to the glycosyl hydrolase 5 (cellulase A) family.</text>
</comment>
<keyword evidence="11" id="KW-1185">Reference proteome</keyword>
<dbReference type="PANTHER" id="PTHR31451:SF51">
    <property type="entry name" value="MANNAN ENDO-1,4-BETA-MANNOSIDASE 6"/>
    <property type="match status" value="1"/>
</dbReference>
<evidence type="ECO:0000256" key="6">
    <source>
        <dbReference type="ARBA" id="ARBA00022801"/>
    </source>
</evidence>
<protein>
    <recommendedName>
        <fullName evidence="4">mannan endo-1,4-beta-mannosidase</fullName>
        <ecNumber evidence="4">3.2.1.78</ecNumber>
    </recommendedName>
</protein>
<dbReference type="InterPro" id="IPR045053">
    <property type="entry name" value="MAN-like"/>
</dbReference>
<evidence type="ECO:0000256" key="1">
    <source>
        <dbReference type="ARBA" id="ARBA00001678"/>
    </source>
</evidence>
<evidence type="ECO:0000256" key="7">
    <source>
        <dbReference type="ARBA" id="ARBA00023295"/>
    </source>
</evidence>
<dbReference type="Pfam" id="PF26410">
    <property type="entry name" value="GH5_mannosidase"/>
    <property type="match status" value="1"/>
</dbReference>
<evidence type="ECO:0000256" key="5">
    <source>
        <dbReference type="ARBA" id="ARBA00022525"/>
    </source>
</evidence>
<keyword evidence="8" id="KW-0812">Transmembrane</keyword>
<gene>
    <name evidence="10" type="ORF">RND81_05G192700</name>
</gene>
<keyword evidence="6" id="KW-0378">Hydrolase</keyword>
<dbReference type="EC" id="3.2.1.78" evidence="4"/>
<dbReference type="GO" id="GO:0016985">
    <property type="term" value="F:mannan endo-1,4-beta-mannosidase activity"/>
    <property type="evidence" value="ECO:0007669"/>
    <property type="project" value="UniProtKB-EC"/>
</dbReference>
<dbReference type="Gene3D" id="3.20.20.80">
    <property type="entry name" value="Glycosidases"/>
    <property type="match status" value="1"/>
</dbReference>
<evidence type="ECO:0000313" key="10">
    <source>
        <dbReference type="EMBL" id="KAK9726136.1"/>
    </source>
</evidence>
<dbReference type="PANTHER" id="PTHR31451">
    <property type="match status" value="1"/>
</dbReference>
<keyword evidence="5" id="KW-0964">Secreted</keyword>
<reference evidence="10" key="1">
    <citation type="submission" date="2024-03" db="EMBL/GenBank/DDBJ databases">
        <title>WGS assembly of Saponaria officinalis var. Norfolk2.</title>
        <authorList>
            <person name="Jenkins J."/>
            <person name="Shu S."/>
            <person name="Grimwood J."/>
            <person name="Barry K."/>
            <person name="Goodstein D."/>
            <person name="Schmutz J."/>
            <person name="Leebens-Mack J."/>
            <person name="Osbourn A."/>
        </authorList>
    </citation>
    <scope>NUCLEOTIDE SEQUENCE [LARGE SCALE GENOMIC DNA]</scope>
    <source>
        <strain evidence="10">JIC</strain>
    </source>
</reference>
<keyword evidence="8" id="KW-0472">Membrane</keyword>
<dbReference type="GO" id="GO:0000272">
    <property type="term" value="P:polysaccharide catabolic process"/>
    <property type="evidence" value="ECO:0007669"/>
    <property type="project" value="InterPro"/>
</dbReference>
<proteinExistence type="inferred from homology"/>
<dbReference type="Proteomes" id="UP001443914">
    <property type="component" value="Unassembled WGS sequence"/>
</dbReference>
<keyword evidence="8" id="KW-1133">Transmembrane helix</keyword>
<dbReference type="GO" id="GO:0005576">
    <property type="term" value="C:extracellular region"/>
    <property type="evidence" value="ECO:0007669"/>
    <property type="project" value="UniProtKB-SubCell"/>
</dbReference>
<organism evidence="10 11">
    <name type="scientific">Saponaria officinalis</name>
    <name type="common">Common soapwort</name>
    <name type="synonym">Lychnis saponaria</name>
    <dbReference type="NCBI Taxonomy" id="3572"/>
    <lineage>
        <taxon>Eukaryota</taxon>
        <taxon>Viridiplantae</taxon>
        <taxon>Streptophyta</taxon>
        <taxon>Embryophyta</taxon>
        <taxon>Tracheophyta</taxon>
        <taxon>Spermatophyta</taxon>
        <taxon>Magnoliopsida</taxon>
        <taxon>eudicotyledons</taxon>
        <taxon>Gunneridae</taxon>
        <taxon>Pentapetalae</taxon>
        <taxon>Caryophyllales</taxon>
        <taxon>Caryophyllaceae</taxon>
        <taxon>Caryophylleae</taxon>
        <taxon>Saponaria</taxon>
    </lineage>
</organism>
<evidence type="ECO:0000256" key="4">
    <source>
        <dbReference type="ARBA" id="ARBA00012706"/>
    </source>
</evidence>
<evidence type="ECO:0000259" key="9">
    <source>
        <dbReference type="Pfam" id="PF26410"/>
    </source>
</evidence>
<keyword evidence="7" id="KW-0326">Glycosidase</keyword>
<comment type="caution">
    <text evidence="10">The sequence shown here is derived from an EMBL/GenBank/DDBJ whole genome shotgun (WGS) entry which is preliminary data.</text>
</comment>
<dbReference type="EMBL" id="JBDFQZ010000005">
    <property type="protein sequence ID" value="KAK9726136.1"/>
    <property type="molecule type" value="Genomic_DNA"/>
</dbReference>
<feature type="domain" description="Glycoside hydrolase family 5" evidence="9">
    <location>
        <begin position="47"/>
        <end position="384"/>
    </location>
</feature>
<accession>A0AAW1KU80</accession>
<comment type="catalytic activity">
    <reaction evidence="1">
        <text>Random hydrolysis of (1-&gt;4)-beta-D-mannosidic linkages in mannans, galactomannans and glucomannans.</text>
        <dbReference type="EC" id="3.2.1.78"/>
    </reaction>
</comment>
<dbReference type="InterPro" id="IPR001547">
    <property type="entry name" value="Glyco_hydro_5"/>
</dbReference>
<evidence type="ECO:0000313" key="11">
    <source>
        <dbReference type="Proteomes" id="UP001443914"/>
    </source>
</evidence>
<evidence type="ECO:0000256" key="3">
    <source>
        <dbReference type="ARBA" id="ARBA00005641"/>
    </source>
</evidence>
<dbReference type="FunFam" id="3.20.20.80:FF:000012">
    <property type="entry name" value="Mannan endo-1,4-beta-mannosidase 6"/>
    <property type="match status" value="1"/>
</dbReference>
<sequence length="439" mass="49840">MMMMNSQCREKFLYPIIGITVTITIIYFSLDQHFDFPMVLWQKNMGFIGVDSTRFMLKEDPKSTPVYVNGWNSYWLLEAPSKEKVSRMFKKGAQMGLNVCRTWAFSDGPGPNSLQISPGVFNEKALKELDYVIVEARKNRIRLILSLVNNLNVFGGKDQYVKWAKEAGVDITSSADPFFADSTIKGYYKSYIKAIITRRNSLSGVKYSKEPAIFAWELINEPRCDSNTSSSILQAWITEMAAYTKSLDQNHLVTVGLEGFYSSANVEKSEVNPGEWAGLFGTDFIQNSAVDGIDFASVHLYPDSWMPHANNTEKMNFISKWTDSHISDAENTLKKPVLFTEVGCPSDVKNQGVYDRNALFTTVYDKIFESAKKGQAGAGAMIWQLMVEDMDEYGDRFSLVAWNEPTIYNLILKQSCRLRSILWKPKDLDRKDPCYGFVP</sequence>